<dbReference type="InterPro" id="IPR001789">
    <property type="entry name" value="Sig_transdc_resp-reg_receiver"/>
</dbReference>
<dbReference type="Proteomes" id="UP000247476">
    <property type="component" value="Unassembled WGS sequence"/>
</dbReference>
<dbReference type="InterPro" id="IPR009057">
    <property type="entry name" value="Homeodomain-like_sf"/>
</dbReference>
<dbReference type="SUPFAM" id="SSF46689">
    <property type="entry name" value="Homeodomain-like"/>
    <property type="match status" value="2"/>
</dbReference>
<dbReference type="GO" id="GO:0000160">
    <property type="term" value="P:phosphorelay signal transduction system"/>
    <property type="evidence" value="ECO:0007669"/>
    <property type="project" value="InterPro"/>
</dbReference>
<feature type="modified residue" description="4-aspartylphosphate" evidence="4">
    <location>
        <position position="55"/>
    </location>
</feature>
<dbReference type="PANTHER" id="PTHR43280:SF2">
    <property type="entry name" value="HTH-TYPE TRANSCRIPTIONAL REGULATOR EXSA"/>
    <property type="match status" value="1"/>
</dbReference>
<evidence type="ECO:0000256" key="4">
    <source>
        <dbReference type="PROSITE-ProRule" id="PRU00169"/>
    </source>
</evidence>
<dbReference type="SMART" id="SM00448">
    <property type="entry name" value="REC"/>
    <property type="match status" value="1"/>
</dbReference>
<dbReference type="EMBL" id="QJVJ01000001">
    <property type="protein sequence ID" value="PYI57218.1"/>
    <property type="molecule type" value="Genomic_DNA"/>
</dbReference>
<sequence length="560" mass="63752">MLNMIVVDDEPIIVDGLYELFQDVADVELTLYKAYSAVEALEIVRRTKMDIVITDIEMPELSGLELQKRIAAQWPACRIIFLTGYSDFSYAHNAVRHGAADFILKTEGDEKIVDAFYKAVRSITMELDAEKLLEKAKRQMRMALPALQTQYLLHLVEGDVPEKDRIRAQRFTELGIGLSPDAPVLLVLGRVDDWHADMSGTDKALLLYGVHNIAEEYLSRCRLAFAAYSVNKFAVFVQPGETEAGQGDGEERDGGSALSMFVGGMLDNIQSSCKSYLKVTVSLAVGREPVEWAAAGRQWLELERLLGRGLGLGREALLTEGRETPADERMAVDTATERKLYRLLKRIDRAEAALENGQREAFVQWFDDVMEAVDRETPFNPFQTEAYYAVAQLLLKSINRTGIRPEPWTPDDLDRLMNVRFHAGWREAAANLRRTAELLFEKKQRDRSDRSDELVVKINRFIHDHLDEELSLNRLSEKVYMNPSYLSRLYKQLTGVGLSEFISGARMEKAKELLRSSRHKIQDICKMTGFDTPAYFTRLFKKHTGLTPQEYRELHGKAVW</sequence>
<evidence type="ECO:0000256" key="1">
    <source>
        <dbReference type="ARBA" id="ARBA00023015"/>
    </source>
</evidence>
<proteinExistence type="predicted"/>
<gene>
    <name evidence="7" type="ORF">DLM86_01890</name>
</gene>
<dbReference type="SMART" id="SM00342">
    <property type="entry name" value="HTH_ARAC"/>
    <property type="match status" value="1"/>
</dbReference>
<name>A0A2V5KCI0_9BACL</name>
<dbReference type="InterPro" id="IPR011006">
    <property type="entry name" value="CheY-like_superfamily"/>
</dbReference>
<dbReference type="Gene3D" id="3.40.50.2300">
    <property type="match status" value="1"/>
</dbReference>
<feature type="domain" description="Response regulatory" evidence="6">
    <location>
        <begin position="3"/>
        <end position="120"/>
    </location>
</feature>
<evidence type="ECO:0000259" key="6">
    <source>
        <dbReference type="PROSITE" id="PS50110"/>
    </source>
</evidence>
<evidence type="ECO:0000256" key="2">
    <source>
        <dbReference type="ARBA" id="ARBA00023125"/>
    </source>
</evidence>
<evidence type="ECO:0000313" key="7">
    <source>
        <dbReference type="EMBL" id="PYI57218.1"/>
    </source>
</evidence>
<keyword evidence="2 7" id="KW-0238">DNA-binding</keyword>
<dbReference type="Pfam" id="PF00072">
    <property type="entry name" value="Response_reg"/>
    <property type="match status" value="1"/>
</dbReference>
<dbReference type="CDD" id="cd17536">
    <property type="entry name" value="REC_YesN-like"/>
    <property type="match status" value="1"/>
</dbReference>
<dbReference type="SUPFAM" id="SSF52172">
    <property type="entry name" value="CheY-like"/>
    <property type="match status" value="1"/>
</dbReference>
<dbReference type="AlphaFoldDB" id="A0A2V5KCI0"/>
<evidence type="ECO:0000259" key="5">
    <source>
        <dbReference type="PROSITE" id="PS01124"/>
    </source>
</evidence>
<dbReference type="Gene3D" id="1.10.10.60">
    <property type="entry name" value="Homeodomain-like"/>
    <property type="match status" value="2"/>
</dbReference>
<evidence type="ECO:0000313" key="8">
    <source>
        <dbReference type="Proteomes" id="UP000247476"/>
    </source>
</evidence>
<dbReference type="PANTHER" id="PTHR43280">
    <property type="entry name" value="ARAC-FAMILY TRANSCRIPTIONAL REGULATOR"/>
    <property type="match status" value="1"/>
</dbReference>
<accession>A0A2V5KCI0</accession>
<keyword evidence="4" id="KW-0597">Phosphoprotein</keyword>
<dbReference type="PRINTS" id="PR00032">
    <property type="entry name" value="HTHARAC"/>
</dbReference>
<keyword evidence="8" id="KW-1185">Reference proteome</keyword>
<keyword evidence="1" id="KW-0805">Transcription regulation</keyword>
<feature type="domain" description="HTH araC/xylS-type" evidence="5">
    <location>
        <begin position="456"/>
        <end position="554"/>
    </location>
</feature>
<reference evidence="7 8" key="1">
    <citation type="submission" date="2018-05" db="EMBL/GenBank/DDBJ databases">
        <title>Paenibacillus flagellatus sp. nov., isolated from selenium mineral soil.</title>
        <authorList>
            <person name="Dai X."/>
        </authorList>
    </citation>
    <scope>NUCLEOTIDE SEQUENCE [LARGE SCALE GENOMIC DNA]</scope>
    <source>
        <strain evidence="7 8">DXL2</strain>
    </source>
</reference>
<comment type="caution">
    <text evidence="7">The sequence shown here is derived from an EMBL/GenBank/DDBJ whole genome shotgun (WGS) entry which is preliminary data.</text>
</comment>
<keyword evidence="3" id="KW-0804">Transcription</keyword>
<dbReference type="PROSITE" id="PS50110">
    <property type="entry name" value="RESPONSE_REGULATORY"/>
    <property type="match status" value="1"/>
</dbReference>
<dbReference type="InterPro" id="IPR020449">
    <property type="entry name" value="Tscrpt_reg_AraC-type_HTH"/>
</dbReference>
<dbReference type="PROSITE" id="PS01124">
    <property type="entry name" value="HTH_ARAC_FAMILY_2"/>
    <property type="match status" value="1"/>
</dbReference>
<dbReference type="InterPro" id="IPR018060">
    <property type="entry name" value="HTH_AraC"/>
</dbReference>
<dbReference type="GO" id="GO:0043565">
    <property type="term" value="F:sequence-specific DNA binding"/>
    <property type="evidence" value="ECO:0007669"/>
    <property type="project" value="InterPro"/>
</dbReference>
<dbReference type="OrthoDB" id="2543932at2"/>
<evidence type="ECO:0000256" key="3">
    <source>
        <dbReference type="ARBA" id="ARBA00023163"/>
    </source>
</evidence>
<dbReference type="Pfam" id="PF12833">
    <property type="entry name" value="HTH_18"/>
    <property type="match status" value="1"/>
</dbReference>
<organism evidence="7 8">
    <name type="scientific">Paenibacillus flagellatus</name>
    <dbReference type="NCBI Taxonomy" id="2211139"/>
    <lineage>
        <taxon>Bacteria</taxon>
        <taxon>Bacillati</taxon>
        <taxon>Bacillota</taxon>
        <taxon>Bacilli</taxon>
        <taxon>Bacillales</taxon>
        <taxon>Paenibacillaceae</taxon>
        <taxon>Paenibacillus</taxon>
    </lineage>
</organism>
<dbReference type="GO" id="GO:0003700">
    <property type="term" value="F:DNA-binding transcription factor activity"/>
    <property type="evidence" value="ECO:0007669"/>
    <property type="project" value="InterPro"/>
</dbReference>
<protein>
    <submittedName>
        <fullName evidence="7">DNA-binding response regulator</fullName>
    </submittedName>
</protein>